<dbReference type="CDD" id="cd07247">
    <property type="entry name" value="SgaA_N_like"/>
    <property type="match status" value="1"/>
</dbReference>
<organism evidence="3">
    <name type="scientific">Streptantibioticus silvisoli</name>
    <dbReference type="NCBI Taxonomy" id="2705255"/>
    <lineage>
        <taxon>Bacteria</taxon>
        <taxon>Bacillati</taxon>
        <taxon>Actinomycetota</taxon>
        <taxon>Actinomycetes</taxon>
        <taxon>Kitasatosporales</taxon>
        <taxon>Streptomycetaceae</taxon>
        <taxon>Streptantibioticus</taxon>
    </lineage>
</organism>
<feature type="domain" description="VOC" evidence="1">
    <location>
        <begin position="12"/>
        <end position="129"/>
    </location>
</feature>
<dbReference type="EMBL" id="JABXJJ020000016">
    <property type="protein sequence ID" value="MDI5970606.1"/>
    <property type="molecule type" value="Genomic_DNA"/>
</dbReference>
<dbReference type="Pfam" id="PF18029">
    <property type="entry name" value="Glyoxalase_6"/>
    <property type="match status" value="1"/>
</dbReference>
<dbReference type="EMBL" id="JAAGKO020000022">
    <property type="protein sequence ID" value="MDI5964292.1"/>
    <property type="molecule type" value="Genomic_DNA"/>
</dbReference>
<proteinExistence type="predicted"/>
<gene>
    <name evidence="2" type="ORF">POF43_016440</name>
    <name evidence="3" type="ORF">POF50_014860</name>
</gene>
<reference evidence="3 4" key="1">
    <citation type="submission" date="2023-05" db="EMBL/GenBank/DDBJ databases">
        <title>Streptantibioticus silvisoli sp. nov., acidotolerant actinomycetes 1 from pine litter.</title>
        <authorList>
            <person name="Swiecimska M."/>
            <person name="Golinska P."/>
            <person name="Sangal V."/>
            <person name="Wachnowicz B."/>
            <person name="Goodfellow M."/>
        </authorList>
    </citation>
    <scope>NUCLEOTIDE SEQUENCE</scope>
    <source>
        <strain evidence="3">SL13</strain>
        <strain evidence="2 4">SL54</strain>
    </source>
</reference>
<dbReference type="PROSITE" id="PS51819">
    <property type="entry name" value="VOC"/>
    <property type="match status" value="2"/>
</dbReference>
<dbReference type="InterPro" id="IPR037523">
    <property type="entry name" value="VOC_core"/>
</dbReference>
<dbReference type="RefSeq" id="WP_271314806.1">
    <property type="nucleotide sequence ID" value="NZ_JAAGKO020000022.1"/>
</dbReference>
<dbReference type="Proteomes" id="UP001156398">
    <property type="component" value="Unassembled WGS sequence"/>
</dbReference>
<dbReference type="InterPro" id="IPR041581">
    <property type="entry name" value="Glyoxalase_6"/>
</dbReference>
<evidence type="ECO:0000313" key="4">
    <source>
        <dbReference type="Proteomes" id="UP001156398"/>
    </source>
</evidence>
<evidence type="ECO:0000313" key="3">
    <source>
        <dbReference type="EMBL" id="MDI5970606.1"/>
    </source>
</evidence>
<comment type="caution">
    <text evidence="3">The sequence shown here is derived from an EMBL/GenBank/DDBJ whole genome shotgun (WGS) entry which is preliminary data.</text>
</comment>
<keyword evidence="4" id="KW-1185">Reference proteome</keyword>
<name>A0AA90H3G3_9ACTN</name>
<feature type="domain" description="VOC" evidence="1">
    <location>
        <begin position="143"/>
        <end position="254"/>
    </location>
</feature>
<dbReference type="PANTHER" id="PTHR33993">
    <property type="entry name" value="GLYOXALASE-RELATED"/>
    <property type="match status" value="1"/>
</dbReference>
<dbReference type="InterPro" id="IPR052164">
    <property type="entry name" value="Anthracycline_SecMetBiosynth"/>
</dbReference>
<evidence type="ECO:0000259" key="1">
    <source>
        <dbReference type="PROSITE" id="PS51819"/>
    </source>
</evidence>
<accession>A0AA90H3G3</accession>
<dbReference type="Gene3D" id="3.10.180.10">
    <property type="entry name" value="2,3-Dihydroxybiphenyl 1,2-Dioxygenase, domain 1"/>
    <property type="match status" value="2"/>
</dbReference>
<dbReference type="Pfam" id="PF00903">
    <property type="entry name" value="Glyoxalase"/>
    <property type="match status" value="1"/>
</dbReference>
<dbReference type="PANTHER" id="PTHR33993:SF14">
    <property type="entry name" value="GB|AAF24581.1"/>
    <property type="match status" value="1"/>
</dbReference>
<evidence type="ECO:0000313" key="2">
    <source>
        <dbReference type="EMBL" id="MDI5964292.1"/>
    </source>
</evidence>
<sequence length="260" mass="27448">MPEMKTPYQPGTPCWIDLVVPDQQGALDFYARFLGWSGEIGPPETGGYSVCMMQGKPVAGVMSAKAMGDEPAPPTMWTTYFASDDADATERAIGQAGGAVLVPAMDVMSLGRMLIAADPTGAVFGVWQPKEFHGVGLANENGTLVWNELNTTDKDAASAFYAAALGLETAPMEGAKDYFSLQAGGRTVGGLQETDRPNTSSHWLVYFSVEDADRAVAELTECGGEVVHPPFDMEAGRMALVKDSQGADFAIIAVRAPGTA</sequence>
<dbReference type="InterPro" id="IPR004360">
    <property type="entry name" value="Glyas_Fos-R_dOase_dom"/>
</dbReference>
<dbReference type="SUPFAM" id="SSF54593">
    <property type="entry name" value="Glyoxalase/Bleomycin resistance protein/Dihydroxybiphenyl dioxygenase"/>
    <property type="match status" value="2"/>
</dbReference>
<dbReference type="AlphaFoldDB" id="A0AA90H3G3"/>
<dbReference type="InterPro" id="IPR029068">
    <property type="entry name" value="Glyas_Bleomycin-R_OHBP_Dase"/>
</dbReference>
<protein>
    <submittedName>
        <fullName evidence="3">VOC family protein</fullName>
    </submittedName>
</protein>